<dbReference type="EMBL" id="HBFP01010753">
    <property type="protein sequence ID" value="CAD8823345.1"/>
    <property type="molecule type" value="Transcribed_RNA"/>
</dbReference>
<dbReference type="InterPro" id="IPR004843">
    <property type="entry name" value="Calcineurin-like_PHP"/>
</dbReference>
<sequence>MYEECFKIGICADIQYADKLNHEFVDEFGRTRVCFYKNSIEHVKAAVQYWKNHKVDIIVQLGDLIDGYKNSESDSIRDLHHVLSLFNTTTSIPLLHVLGNHCRSVSKSILKETLFSHPINNDNDAFYYAYKPHPKWKFIVLNGAEISTGAIDSDFHENQEYDRLCEKYSVDSKFRNGWTGIISEIQSEWLESELESSRHENEYVLVFCHYPICGNGENASPKSHLLANSDVILEIMNKYSDIILAFLSGHDHIGSYTEFKSIHHITLPSILEFDPNKSTMPEENPGNPFHILSVQIHKETGYPQLATIHQPLVIQSVVFTNFSKNP</sequence>
<dbReference type="GO" id="GO:0008663">
    <property type="term" value="F:2',3'-cyclic-nucleotide 2'-phosphodiesterase activity"/>
    <property type="evidence" value="ECO:0007669"/>
    <property type="project" value="TreeGrafter"/>
</dbReference>
<gene>
    <name evidence="2" type="ORF">TOLI1172_LOCUS7741</name>
</gene>
<protein>
    <recommendedName>
        <fullName evidence="1">Calcineurin-like phosphoesterase domain-containing protein</fullName>
    </recommendedName>
</protein>
<feature type="domain" description="Calcineurin-like phosphoesterase" evidence="1">
    <location>
        <begin position="6"/>
        <end position="253"/>
    </location>
</feature>
<dbReference type="AlphaFoldDB" id="A0A7S0ZJ91"/>
<organism evidence="2">
    <name type="scientific">Timspurckia oligopyrenoides</name>
    <dbReference type="NCBI Taxonomy" id="708627"/>
    <lineage>
        <taxon>Eukaryota</taxon>
        <taxon>Rhodophyta</taxon>
        <taxon>Bangiophyceae</taxon>
        <taxon>Porphyridiales</taxon>
        <taxon>Porphyridiaceae</taxon>
        <taxon>Timspurckia</taxon>
    </lineage>
</organism>
<dbReference type="Gene3D" id="3.60.21.10">
    <property type="match status" value="1"/>
</dbReference>
<dbReference type="PANTHER" id="PTHR16509">
    <property type="match status" value="1"/>
</dbReference>
<dbReference type="Pfam" id="PF00149">
    <property type="entry name" value="Metallophos"/>
    <property type="match status" value="1"/>
</dbReference>
<dbReference type="SUPFAM" id="SSF56300">
    <property type="entry name" value="Metallo-dependent phosphatases"/>
    <property type="match status" value="1"/>
</dbReference>
<evidence type="ECO:0000259" key="1">
    <source>
        <dbReference type="Pfam" id="PF00149"/>
    </source>
</evidence>
<accession>A0A7S0ZJ91</accession>
<proteinExistence type="predicted"/>
<dbReference type="PANTHER" id="PTHR16509:SF1">
    <property type="entry name" value="MANGANESE-DEPENDENT ADP-RIBOSE_CDP-ALCOHOL DIPHOSPHATASE"/>
    <property type="match status" value="1"/>
</dbReference>
<reference evidence="2" key="1">
    <citation type="submission" date="2021-01" db="EMBL/GenBank/DDBJ databases">
        <authorList>
            <person name="Corre E."/>
            <person name="Pelletier E."/>
            <person name="Niang G."/>
            <person name="Scheremetjew M."/>
            <person name="Finn R."/>
            <person name="Kale V."/>
            <person name="Holt S."/>
            <person name="Cochrane G."/>
            <person name="Meng A."/>
            <person name="Brown T."/>
            <person name="Cohen L."/>
        </authorList>
    </citation>
    <scope>NUCLEOTIDE SEQUENCE</scope>
    <source>
        <strain evidence="2">CCMP3278</strain>
    </source>
</reference>
<dbReference type="GO" id="GO:0047631">
    <property type="term" value="F:ADP-ribose diphosphatase activity"/>
    <property type="evidence" value="ECO:0007669"/>
    <property type="project" value="TreeGrafter"/>
</dbReference>
<evidence type="ECO:0000313" key="2">
    <source>
        <dbReference type="EMBL" id="CAD8823345.1"/>
    </source>
</evidence>
<dbReference type="GO" id="GO:0047734">
    <property type="term" value="F:CDP-glycerol diphosphatase activity"/>
    <property type="evidence" value="ECO:0007669"/>
    <property type="project" value="TreeGrafter"/>
</dbReference>
<dbReference type="InterPro" id="IPR029052">
    <property type="entry name" value="Metallo-depent_PP-like"/>
</dbReference>
<name>A0A7S0ZJ91_9RHOD</name>
<dbReference type="GO" id="GO:0030145">
    <property type="term" value="F:manganese ion binding"/>
    <property type="evidence" value="ECO:0007669"/>
    <property type="project" value="TreeGrafter"/>
</dbReference>